<keyword evidence="2" id="KW-1003">Cell membrane</keyword>
<evidence type="ECO:0000256" key="5">
    <source>
        <dbReference type="ARBA" id="ARBA00023136"/>
    </source>
</evidence>
<accession>A0AAW9HV10</accession>
<evidence type="ECO:0000259" key="8">
    <source>
        <dbReference type="PROSITE" id="PS50850"/>
    </source>
</evidence>
<dbReference type="InterPro" id="IPR036259">
    <property type="entry name" value="MFS_trans_sf"/>
</dbReference>
<feature type="transmembrane region" description="Helical" evidence="7">
    <location>
        <begin position="52"/>
        <end position="73"/>
    </location>
</feature>
<dbReference type="Proteomes" id="UP001273799">
    <property type="component" value="Unassembled WGS sequence"/>
</dbReference>
<comment type="caution">
    <text evidence="9">The sequence shown here is derived from an EMBL/GenBank/DDBJ whole genome shotgun (WGS) entry which is preliminary data.</text>
</comment>
<feature type="transmembrane region" description="Helical" evidence="7">
    <location>
        <begin position="413"/>
        <end position="433"/>
    </location>
</feature>
<evidence type="ECO:0000313" key="10">
    <source>
        <dbReference type="Proteomes" id="UP001273799"/>
    </source>
</evidence>
<feature type="transmembrane region" description="Helical" evidence="7">
    <location>
        <begin position="352"/>
        <end position="371"/>
    </location>
</feature>
<dbReference type="PANTHER" id="PTHR23513">
    <property type="entry name" value="INTEGRAL MEMBRANE EFFLUX PROTEIN-RELATED"/>
    <property type="match status" value="1"/>
</dbReference>
<dbReference type="EMBL" id="JAWNFU010000003">
    <property type="protein sequence ID" value="MDY5153596.1"/>
    <property type="molecule type" value="Genomic_DNA"/>
</dbReference>
<dbReference type="Gene3D" id="1.20.1250.20">
    <property type="entry name" value="MFS general substrate transporter like domains"/>
    <property type="match status" value="1"/>
</dbReference>
<feature type="transmembrane region" description="Helical" evidence="7">
    <location>
        <begin position="439"/>
        <end position="458"/>
    </location>
</feature>
<comment type="subcellular location">
    <subcellularLocation>
        <location evidence="1">Cell membrane</location>
        <topology evidence="1">Multi-pass membrane protein</topology>
    </subcellularLocation>
</comment>
<proteinExistence type="predicted"/>
<feature type="transmembrane region" description="Helical" evidence="7">
    <location>
        <begin position="290"/>
        <end position="312"/>
    </location>
</feature>
<feature type="transmembrane region" description="Helical" evidence="7">
    <location>
        <begin position="119"/>
        <end position="140"/>
    </location>
</feature>
<name>A0AAW9HV10_9ACTO</name>
<dbReference type="RefSeq" id="WP_143021756.1">
    <property type="nucleotide sequence ID" value="NZ_FNAU01000004.1"/>
</dbReference>
<dbReference type="GO" id="GO:0005886">
    <property type="term" value="C:plasma membrane"/>
    <property type="evidence" value="ECO:0007669"/>
    <property type="project" value="UniProtKB-SubCell"/>
</dbReference>
<keyword evidence="5 7" id="KW-0472">Membrane</keyword>
<dbReference type="InterPro" id="IPR020846">
    <property type="entry name" value="MFS_dom"/>
</dbReference>
<evidence type="ECO:0000256" key="6">
    <source>
        <dbReference type="SAM" id="MobiDB-lite"/>
    </source>
</evidence>
<evidence type="ECO:0000256" key="2">
    <source>
        <dbReference type="ARBA" id="ARBA00022475"/>
    </source>
</evidence>
<sequence length="475" mass="49099">MWGNGAVRMAGYSELFRRADYAWWVFGDSTLALSSSLAIANSMLLVDVSGEPALAGLLVGVINSCGLLAAFLGGGLADRRSRRKIIGWCMNFAAVAELVLAGVLIGMEFLHLGANEGPAPVGALVAFVVLLLCTTFAVDFSSPAEDAALKNIVTPAEFPRAMSLATGRSNVLSIAGSPLAGALYALHPAAVYFVRSGGFAGMVLALRNIKRHLGPREVPPAREDLPTPQEPSAHEDSAEFGPDVADDLPPDSKNARESVPGRGTNPRAPRSRHGFGGFVFLSSNPVLRRIAIAAPLINLALFLAMQTTVFAGRSGGQSTLTIGIIYAGFAIGGLAGSFVAPKITDTFPIGRVVLWGLNGMALALLAFSFAVGNPWAMFALGAVAMLPSAAVNGGLFGYVFAVTPESLQGRVQAAFLVIAGLGNVLAAPLAGGIVAVGSAWLLSVAVLLTSFAAIALLASSPDLRGLARLEDVYES</sequence>
<organism evidence="9 10">
    <name type="scientific">Actinobaculum suis</name>
    <dbReference type="NCBI Taxonomy" id="1657"/>
    <lineage>
        <taxon>Bacteria</taxon>
        <taxon>Bacillati</taxon>
        <taxon>Actinomycetota</taxon>
        <taxon>Actinomycetes</taxon>
        <taxon>Actinomycetales</taxon>
        <taxon>Actinomycetaceae</taxon>
        <taxon>Actinobaculum</taxon>
    </lineage>
</organism>
<dbReference type="SUPFAM" id="SSF103473">
    <property type="entry name" value="MFS general substrate transporter"/>
    <property type="match status" value="1"/>
</dbReference>
<evidence type="ECO:0000256" key="3">
    <source>
        <dbReference type="ARBA" id="ARBA00022692"/>
    </source>
</evidence>
<dbReference type="PANTHER" id="PTHR23513:SF6">
    <property type="entry name" value="MAJOR FACILITATOR SUPERFAMILY ASSOCIATED DOMAIN-CONTAINING PROTEIN"/>
    <property type="match status" value="1"/>
</dbReference>
<evidence type="ECO:0000313" key="9">
    <source>
        <dbReference type="EMBL" id="MDY5153596.1"/>
    </source>
</evidence>
<evidence type="ECO:0000256" key="7">
    <source>
        <dbReference type="SAM" id="Phobius"/>
    </source>
</evidence>
<feature type="domain" description="Major facilitator superfamily (MFS) profile" evidence="8">
    <location>
        <begin position="269"/>
        <end position="475"/>
    </location>
</feature>
<dbReference type="AlphaFoldDB" id="A0AAW9HV10"/>
<dbReference type="GO" id="GO:0022857">
    <property type="term" value="F:transmembrane transporter activity"/>
    <property type="evidence" value="ECO:0007669"/>
    <property type="project" value="InterPro"/>
</dbReference>
<dbReference type="Pfam" id="PF07690">
    <property type="entry name" value="MFS_1"/>
    <property type="match status" value="1"/>
</dbReference>
<dbReference type="PROSITE" id="PS50850">
    <property type="entry name" value="MFS"/>
    <property type="match status" value="1"/>
</dbReference>
<feature type="transmembrane region" description="Helical" evidence="7">
    <location>
        <begin position="377"/>
        <end position="401"/>
    </location>
</feature>
<gene>
    <name evidence="9" type="ORF">R6G71_05980</name>
</gene>
<keyword evidence="4 7" id="KW-1133">Transmembrane helix</keyword>
<dbReference type="InterPro" id="IPR011701">
    <property type="entry name" value="MFS"/>
</dbReference>
<protein>
    <submittedName>
        <fullName evidence="9">MFS transporter</fullName>
    </submittedName>
</protein>
<dbReference type="CDD" id="cd06173">
    <property type="entry name" value="MFS_MefA_like"/>
    <property type="match status" value="1"/>
</dbReference>
<evidence type="ECO:0000256" key="1">
    <source>
        <dbReference type="ARBA" id="ARBA00004651"/>
    </source>
</evidence>
<feature type="transmembrane region" description="Helical" evidence="7">
    <location>
        <begin position="21"/>
        <end position="40"/>
    </location>
</feature>
<feature type="transmembrane region" description="Helical" evidence="7">
    <location>
        <begin position="318"/>
        <end position="340"/>
    </location>
</feature>
<reference evidence="9" key="1">
    <citation type="submission" date="2023-10" db="EMBL/GenBank/DDBJ databases">
        <title>Whole Genome based description of the genera Actinobaculum and Actinotignum reveals a complex phylogenetic relationship within the species included in the genus Actinotignum.</title>
        <authorList>
            <person name="Jensen C.S."/>
            <person name="Dargis R."/>
            <person name="Kemp M."/>
            <person name="Christensen J.J."/>
        </authorList>
    </citation>
    <scope>NUCLEOTIDE SEQUENCE</scope>
    <source>
        <strain evidence="9">Actinobaculum_suis_CCUG19206T</strain>
    </source>
</reference>
<keyword evidence="3 7" id="KW-0812">Transmembrane</keyword>
<feature type="transmembrane region" description="Helical" evidence="7">
    <location>
        <begin position="85"/>
        <end position="107"/>
    </location>
</feature>
<feature type="region of interest" description="Disordered" evidence="6">
    <location>
        <begin position="215"/>
        <end position="270"/>
    </location>
</feature>
<evidence type="ECO:0000256" key="4">
    <source>
        <dbReference type="ARBA" id="ARBA00022989"/>
    </source>
</evidence>